<dbReference type="AlphaFoldDB" id="A0A126ZX45"/>
<reference evidence="3 4" key="1">
    <citation type="submission" date="2016-02" db="EMBL/GenBank/DDBJ databases">
        <title>Complete genome of Sinomonas atrocyanea KCTC 3377.</title>
        <authorList>
            <person name="Kim K.M."/>
        </authorList>
    </citation>
    <scope>NUCLEOTIDE SEQUENCE [LARGE SCALE GENOMIC DNA]</scope>
    <source>
        <strain evidence="3 4">KCTC 3377</strain>
    </source>
</reference>
<gene>
    <name evidence="3" type="ORF">SA2016_1067</name>
</gene>
<keyword evidence="3" id="KW-0808">Transferase</keyword>
<dbReference type="SUPFAM" id="SSF52317">
    <property type="entry name" value="Class I glutamine amidotransferase-like"/>
    <property type="match status" value="1"/>
</dbReference>
<keyword evidence="3" id="KW-0315">Glutamine amidotransferase</keyword>
<keyword evidence="4" id="KW-1185">Reference proteome</keyword>
<dbReference type="Gene3D" id="3.40.50.880">
    <property type="match status" value="1"/>
</dbReference>
<dbReference type="OrthoDB" id="9792284at2"/>
<dbReference type="CDD" id="cd03134">
    <property type="entry name" value="GATase1_PfpI_like"/>
    <property type="match status" value="1"/>
</dbReference>
<evidence type="ECO:0000259" key="2">
    <source>
        <dbReference type="Pfam" id="PF01965"/>
    </source>
</evidence>
<dbReference type="STRING" id="37927.SA2016_1067"/>
<dbReference type="PANTHER" id="PTHR42733:SF12">
    <property type="entry name" value="PROTEINASE"/>
    <property type="match status" value="1"/>
</dbReference>
<dbReference type="NCBIfam" id="TIGR01382">
    <property type="entry name" value="PfpI"/>
    <property type="match status" value="1"/>
</dbReference>
<proteinExistence type="inferred from homology"/>
<dbReference type="PATRIC" id="fig|37927.3.peg.1112"/>
<dbReference type="RefSeq" id="WP_066496175.1">
    <property type="nucleotide sequence ID" value="NZ_BJMO01000105.1"/>
</dbReference>
<dbReference type="GO" id="GO:0016740">
    <property type="term" value="F:transferase activity"/>
    <property type="evidence" value="ECO:0007669"/>
    <property type="project" value="UniProtKB-KW"/>
</dbReference>
<dbReference type="InterPro" id="IPR006286">
    <property type="entry name" value="C56_PfpI-like"/>
</dbReference>
<dbReference type="InterPro" id="IPR029062">
    <property type="entry name" value="Class_I_gatase-like"/>
</dbReference>
<dbReference type="InterPro" id="IPR002818">
    <property type="entry name" value="DJ-1/PfpI"/>
</dbReference>
<accession>A0A126ZX45</accession>
<name>A0A126ZX45_9MICC</name>
<dbReference type="Proteomes" id="UP000070134">
    <property type="component" value="Chromosome"/>
</dbReference>
<organism evidence="3 4">
    <name type="scientific">Sinomonas atrocyanea</name>
    <dbReference type="NCBI Taxonomy" id="37927"/>
    <lineage>
        <taxon>Bacteria</taxon>
        <taxon>Bacillati</taxon>
        <taxon>Actinomycetota</taxon>
        <taxon>Actinomycetes</taxon>
        <taxon>Micrococcales</taxon>
        <taxon>Micrococcaceae</taxon>
        <taxon>Sinomonas</taxon>
    </lineage>
</organism>
<evidence type="ECO:0000313" key="3">
    <source>
        <dbReference type="EMBL" id="AMM31750.1"/>
    </source>
</evidence>
<dbReference type="PROSITE" id="PS51276">
    <property type="entry name" value="PEPTIDASE_C56_PFPI"/>
    <property type="match status" value="1"/>
</dbReference>
<evidence type="ECO:0000256" key="1">
    <source>
        <dbReference type="ARBA" id="ARBA00008542"/>
    </source>
</evidence>
<dbReference type="EMBL" id="CP014518">
    <property type="protein sequence ID" value="AMM31750.1"/>
    <property type="molecule type" value="Genomic_DNA"/>
</dbReference>
<protein>
    <submittedName>
        <fullName evidence="3">Glutamine amidotransferase</fullName>
    </submittedName>
</protein>
<dbReference type="PANTHER" id="PTHR42733">
    <property type="entry name" value="DJ-1 PROTEIN"/>
    <property type="match status" value="1"/>
</dbReference>
<dbReference type="Pfam" id="PF01965">
    <property type="entry name" value="DJ-1_PfpI"/>
    <property type="match status" value="1"/>
</dbReference>
<comment type="similarity">
    <text evidence="1">Belongs to the peptidase C56 family.</text>
</comment>
<evidence type="ECO:0000313" key="4">
    <source>
        <dbReference type="Proteomes" id="UP000070134"/>
    </source>
</evidence>
<dbReference type="KEGG" id="satk:SA2016_1067"/>
<feature type="domain" description="DJ-1/PfpI" evidence="2">
    <location>
        <begin position="8"/>
        <end position="177"/>
    </location>
</feature>
<sequence>MAHNITGKKVAFLLTNGVEQAELTEPWKAVEQAGGQPVLVSPESGTITAMKGDWDHADSFPVDVPLAEARVEDFDALVLPGGTVNADTMRLEKDAVQLVRGFAEAGKPISAICHAPWILIEAGLVEGRRMTSYASLESDLKNAGADWVDEEVVTDRGLTTSRNPGDLEAFCAKILEEVSEGRHDEL</sequence>